<organism evidence="1 2">
    <name type="scientific">Cylindrospermopsis raciborskii CENA302</name>
    <dbReference type="NCBI Taxonomy" id="1170768"/>
    <lineage>
        <taxon>Bacteria</taxon>
        <taxon>Bacillati</taxon>
        <taxon>Cyanobacteriota</taxon>
        <taxon>Cyanophyceae</taxon>
        <taxon>Nostocales</taxon>
        <taxon>Aphanizomenonaceae</taxon>
        <taxon>Cylindrospermopsis</taxon>
    </lineage>
</organism>
<name>A0A9Q5W7C2_9CYAN</name>
<comment type="caution">
    <text evidence="1">The sequence shown here is derived from an EMBL/GenBank/DDBJ whole genome shotgun (WGS) entry which is preliminary data.</text>
</comment>
<dbReference type="InterPro" id="IPR011049">
    <property type="entry name" value="Serralysin-like_metalloprot_C"/>
</dbReference>
<accession>A0A9Q5W7C2</accession>
<sequence>MNTTGFETQHPAQVKGLNGYQIDPIFTIGETINSYTPPGIPDGTGAYQLNDTTVRILVNHELGANTGYAYTLKSGAFITGARISYFDIDKRTLKVVDSGLAYNTIYNRGGAVVKAPEDLEYKGIDRFCAANLMEANLFGPGKGFADRIYFAGEETNGGTQFALNTATGELWALPWMGRAAWESVTELDTGTTDKIALLIGDDRQAAPLLLYVGEKNVKKDNSFLDRNGLGKGKLYVWVADDPTSATDPIEADPRDFKGSGQSLAGKFVEIDYYRLDKAGTDGYDAQGFASQTKQDALAADAKAFKFSRPEDVATNPSNGKQAVLASTGRTGVFDNADTWGTTYKIDVNFGTEITANLNILYDGNDADKKDFGLRSPDNLDWADDGKIYLQEDRAISSTLFGATSKQEASIWRIDPAAANPAATATRIAQIDRSGLPSDQTDASPTDIGNWESSGILDVSYLFGNDPGEILFFDVQAHSLSNGNIIRVPGVDTDKDGIVEASDNLVEGGQLLFLISPNASLIQDSQLVSASAGTDTVVPKVTANFDGTNDIVFTGAGDDKVDALIAGKLAGNNSIFTGSGKDTIFVANGDRAFGGSGDDEINAIDAKDYRLSGGSGNDVFFLGANGRALGGDGNDKFFVTEGGGNLISGGAGADQFWITTGDIPTVANQPKPNTIVDFEVGTDVLGIGGQGQNFGFGNLTLTNDNIIINGNIIATLIGVNTSTLAASNFTFK</sequence>
<reference evidence="1 2" key="1">
    <citation type="submission" date="2017-01" db="EMBL/GenBank/DDBJ databases">
        <authorList>
            <person name="Abreu V.A."/>
            <person name="Popin R.V."/>
            <person name="Rigonato J."/>
            <person name="Andreote A.P."/>
            <person name="Schaker P.C."/>
            <person name="Hoff-Risseti C."/>
            <person name="Alvarenga D.O."/>
            <person name="Varani A.M."/>
            <person name="Fiore M.F."/>
        </authorList>
    </citation>
    <scope>NUCLEOTIDE SEQUENCE [LARGE SCALE GENOMIC DNA]</scope>
    <source>
        <strain evidence="1 2">CENA302</strain>
    </source>
</reference>
<gene>
    <name evidence="1" type="ORF">CENA302_15900</name>
</gene>
<protein>
    <recommendedName>
        <fullName evidence="3">DUF839 domain-containing protein</fullName>
    </recommendedName>
</protein>
<dbReference type="AlphaFoldDB" id="A0A9Q5W7C2"/>
<evidence type="ECO:0000313" key="1">
    <source>
        <dbReference type="EMBL" id="OPH08561.1"/>
    </source>
</evidence>
<dbReference type="EMBL" id="MTPU01000058">
    <property type="protein sequence ID" value="OPH08561.1"/>
    <property type="molecule type" value="Genomic_DNA"/>
</dbReference>
<evidence type="ECO:0008006" key="3">
    <source>
        <dbReference type="Google" id="ProtNLM"/>
    </source>
</evidence>
<dbReference type="Proteomes" id="UP000190056">
    <property type="component" value="Unassembled WGS sequence"/>
</dbReference>
<dbReference type="PRINTS" id="PR00313">
    <property type="entry name" value="CABNDNGRPT"/>
</dbReference>
<dbReference type="Gene3D" id="2.160.20.160">
    <property type="match status" value="1"/>
</dbReference>
<proteinExistence type="predicted"/>
<dbReference type="Pfam" id="PF05787">
    <property type="entry name" value="PhoX"/>
    <property type="match status" value="1"/>
</dbReference>
<dbReference type="InterPro" id="IPR008557">
    <property type="entry name" value="PhoX"/>
</dbReference>
<evidence type="ECO:0000313" key="2">
    <source>
        <dbReference type="Proteomes" id="UP000190056"/>
    </source>
</evidence>
<dbReference type="SUPFAM" id="SSF51120">
    <property type="entry name" value="beta-Roll"/>
    <property type="match status" value="1"/>
</dbReference>